<dbReference type="Proteomes" id="UP000675882">
    <property type="component" value="Unassembled WGS sequence"/>
</dbReference>
<evidence type="ECO:0000259" key="1">
    <source>
        <dbReference type="Pfam" id="PF14213"/>
    </source>
</evidence>
<dbReference type="Gene3D" id="3.30.565.10">
    <property type="entry name" value="Histidine kinase-like ATPase, C-terminal domain"/>
    <property type="match status" value="1"/>
</dbReference>
<dbReference type="SUPFAM" id="SSF55874">
    <property type="entry name" value="ATPase domain of HSP90 chaperone/DNA topoisomerase II/histidine kinase"/>
    <property type="match status" value="1"/>
</dbReference>
<evidence type="ECO:0000313" key="2">
    <source>
        <dbReference type="EMBL" id="CAE6710409.1"/>
    </source>
</evidence>
<dbReference type="AlphaFoldDB" id="A0A916FBR3"/>
<keyword evidence="3" id="KW-1185">Reference proteome</keyword>
<sequence>MSKPSKLHSLIQTVTKDVIQHPNDLTRHYTERLGVSRVAAAKYIQQLEKQGWIARSGPLRRPIFSPGYNRKVSALYPIQNLQEDIVLAKDFRPYFNFSPNVLSIVEHGFTEMLNNAIDHSGGTEVFVHAFQSQSYFALIISDNGIGIFSKITHELGLADKRQALFELAKGKLTTDPSKHTGEGVFFTSRMFDIFEISANGLKFNHDDNFNFDLLDESKETTLLDGTTVYMNIALSSKRTTAEIYDQYTSAPEDFDFSKTVVPMKLAIFGDEQLISRSQAKRLIARLERFKTVLLDFSGINEIGQSFADELFRVYANRHPSVDLIPTNMTTQVEKMWLRAITPKI</sequence>
<protein>
    <submittedName>
        <fullName evidence="2">Histidine kinase-, DNA gyrase B-, and HSP90-like ATPase</fullName>
    </submittedName>
</protein>
<organism evidence="2 3">
    <name type="scientific">Candidatus Nitrotoga fabula</name>
    <dbReference type="NCBI Taxonomy" id="2182327"/>
    <lineage>
        <taxon>Bacteria</taxon>
        <taxon>Pseudomonadati</taxon>
        <taxon>Pseudomonadota</taxon>
        <taxon>Betaproteobacteria</taxon>
        <taxon>Nitrosomonadales</taxon>
        <taxon>Gallionellaceae</taxon>
        <taxon>Candidatus Nitrotoga</taxon>
    </lineage>
</organism>
<dbReference type="InterPro" id="IPR036890">
    <property type="entry name" value="HATPase_C_sf"/>
</dbReference>
<dbReference type="EMBL" id="CAJNBL010000011">
    <property type="protein sequence ID" value="CAE6710409.1"/>
    <property type="molecule type" value="Genomic_DNA"/>
</dbReference>
<keyword evidence="2" id="KW-0808">Transferase</keyword>
<keyword evidence="2" id="KW-0418">Kinase</keyword>
<name>A0A916FBR3_9PROT</name>
<proteinExistence type="predicted"/>
<comment type="caution">
    <text evidence="2">The sequence shown here is derived from an EMBL/GenBank/DDBJ whole genome shotgun (WGS) entry which is preliminary data.</text>
</comment>
<feature type="domain" description="DUF4325" evidence="1">
    <location>
        <begin position="278"/>
        <end position="332"/>
    </location>
</feature>
<dbReference type="Pfam" id="PF14213">
    <property type="entry name" value="DUF4325"/>
    <property type="match status" value="1"/>
</dbReference>
<dbReference type="GO" id="GO:0016301">
    <property type="term" value="F:kinase activity"/>
    <property type="evidence" value="ECO:0007669"/>
    <property type="project" value="UniProtKB-KW"/>
</dbReference>
<dbReference type="InterPro" id="IPR025474">
    <property type="entry name" value="DUF4325"/>
</dbReference>
<evidence type="ECO:0000313" key="3">
    <source>
        <dbReference type="Proteomes" id="UP000675882"/>
    </source>
</evidence>
<accession>A0A916FBR3</accession>
<reference evidence="2" key="1">
    <citation type="submission" date="2021-02" db="EMBL/GenBank/DDBJ databases">
        <authorList>
            <person name="Han P."/>
        </authorList>
    </citation>
    <scope>NUCLEOTIDE SEQUENCE</scope>
    <source>
        <strain evidence="2">Candidatus Nitrotoga sp. ZN8</strain>
    </source>
</reference>
<gene>
    <name evidence="2" type="ORF">NTGZN8_190059</name>
</gene>
<dbReference type="RefSeq" id="WP_213035760.1">
    <property type="nucleotide sequence ID" value="NZ_CAJNBL010000011.1"/>
</dbReference>